<dbReference type="PANTHER" id="PTHR47642">
    <property type="entry name" value="ATP-DEPENDENT DNA HELICASE"/>
    <property type="match status" value="1"/>
</dbReference>
<sequence length="538" mass="59649">MTQNDALDILKTGANVFLTGEPGSGKSHTVNAYVAYLRSRGIEPAVTASTGIAATHIGGMTIHSWSGIGVADALSADDAVMISARRKIRKRMHDARVLIIDEVSMLSAATLAMVDTVCRTGRECDAPFGGLQIVLVGDFFQLPPISRERKKSSFAYTSDVWRALNPVVCYLTEQYRQDDPAYLSILSAIRANLFDATHRERIFRQKRVPKDMPDDVPKLFSHNADVDRINSDRLGTLPGPPAVFFMEASGPAALVETLKRNCLSPESLTLKEDATVMCTKNNPQLGFVNGTLGRVIGFDKESGYPVIETHKGTEILIKPMEWIVEEGGRIRARVAQIPLRLAWAMTVHKSQGMSMDAAIVDLSDAFEYGQGYVALSRVRRLSGLYLIGANDRAFMVSHEILQKDRWFRMASEKAEAKLRGMPGEEIGAKHKAFIERCGGRAGDVESADNTVSSHHARPRPHRDRESLERIRAVHPNAYRAWSSEEDEVLGKYFREGWTIVALADHFGRKSGAVRSRLIKAGLIVFNPDAWRYEAKPQE</sequence>
<feature type="domain" description="AAA+ ATPase" evidence="10">
    <location>
        <begin position="12"/>
        <end position="302"/>
    </location>
</feature>
<evidence type="ECO:0000256" key="7">
    <source>
        <dbReference type="ARBA" id="ARBA00023204"/>
    </source>
</evidence>
<dbReference type="Pfam" id="PF21530">
    <property type="entry name" value="Pif1_2B_dom"/>
    <property type="match status" value="1"/>
</dbReference>
<dbReference type="GO" id="GO:0003678">
    <property type="term" value="F:DNA helicase activity"/>
    <property type="evidence" value="ECO:0007669"/>
    <property type="project" value="InterPro"/>
</dbReference>
<dbReference type="SUPFAM" id="SSF52540">
    <property type="entry name" value="P-loop containing nucleoside triphosphate hydrolases"/>
    <property type="match status" value="2"/>
</dbReference>
<keyword evidence="6" id="KW-0238">DNA-binding</keyword>
<proteinExistence type="predicted"/>
<keyword evidence="7" id="KW-0234">DNA repair</keyword>
<protein>
    <recommendedName>
        <fullName evidence="10">AAA+ ATPase domain-containing protein</fullName>
    </recommendedName>
</protein>
<keyword evidence="1" id="KW-0547">Nucleotide-binding</keyword>
<comment type="caution">
    <text evidence="11">The sequence shown here is derived from an EMBL/GenBank/DDBJ whole genome shotgun (WGS) entry which is preliminary data.</text>
</comment>
<dbReference type="EMBL" id="MHQM01000013">
    <property type="protein sequence ID" value="OHA04095.1"/>
    <property type="molecule type" value="Genomic_DNA"/>
</dbReference>
<evidence type="ECO:0000256" key="8">
    <source>
        <dbReference type="ARBA" id="ARBA00023235"/>
    </source>
</evidence>
<evidence type="ECO:0000256" key="4">
    <source>
        <dbReference type="ARBA" id="ARBA00022806"/>
    </source>
</evidence>
<dbReference type="InterPro" id="IPR003593">
    <property type="entry name" value="AAA+_ATPase"/>
</dbReference>
<evidence type="ECO:0000256" key="2">
    <source>
        <dbReference type="ARBA" id="ARBA00022763"/>
    </source>
</evidence>
<organism evidence="11 12">
    <name type="scientific">Candidatus Sungbacteria bacterium RIFCSPHIGHO2_02_FULL_52_23</name>
    <dbReference type="NCBI Taxonomy" id="1802274"/>
    <lineage>
        <taxon>Bacteria</taxon>
        <taxon>Candidatus Sungiibacteriota</taxon>
    </lineage>
</organism>
<dbReference type="PANTHER" id="PTHR47642:SF5">
    <property type="entry name" value="ATP-DEPENDENT DNA HELICASE"/>
    <property type="match status" value="1"/>
</dbReference>
<name>A0A1G2KXB0_9BACT</name>
<keyword evidence="3" id="KW-0378">Hydrolase</keyword>
<keyword evidence="8" id="KW-0413">Isomerase</keyword>
<keyword evidence="4" id="KW-0347">Helicase</keyword>
<keyword evidence="2" id="KW-0227">DNA damage</keyword>
<evidence type="ECO:0000256" key="3">
    <source>
        <dbReference type="ARBA" id="ARBA00022801"/>
    </source>
</evidence>
<dbReference type="InterPro" id="IPR027417">
    <property type="entry name" value="P-loop_NTPase"/>
</dbReference>
<reference evidence="11 12" key="1">
    <citation type="journal article" date="2016" name="Nat. Commun.">
        <title>Thousands of microbial genomes shed light on interconnected biogeochemical processes in an aquifer system.</title>
        <authorList>
            <person name="Anantharaman K."/>
            <person name="Brown C.T."/>
            <person name="Hug L.A."/>
            <person name="Sharon I."/>
            <person name="Castelle C.J."/>
            <person name="Probst A.J."/>
            <person name="Thomas B.C."/>
            <person name="Singh A."/>
            <person name="Wilkins M.J."/>
            <person name="Karaoz U."/>
            <person name="Brodie E.L."/>
            <person name="Williams K.H."/>
            <person name="Hubbard S.S."/>
            <person name="Banfield J.F."/>
        </authorList>
    </citation>
    <scope>NUCLEOTIDE SEQUENCE [LARGE SCALE GENOMIC DNA]</scope>
</reference>
<dbReference type="AlphaFoldDB" id="A0A1G2KXB0"/>
<keyword evidence="5" id="KW-0067">ATP-binding</keyword>
<dbReference type="InterPro" id="IPR049163">
    <property type="entry name" value="Pif1-like_2B_dom"/>
</dbReference>
<dbReference type="Proteomes" id="UP000178510">
    <property type="component" value="Unassembled WGS sequence"/>
</dbReference>
<dbReference type="CDD" id="cd18809">
    <property type="entry name" value="SF1_C_RecD"/>
    <property type="match status" value="1"/>
</dbReference>
<feature type="region of interest" description="Disordered" evidence="9">
    <location>
        <begin position="444"/>
        <end position="465"/>
    </location>
</feature>
<dbReference type="Pfam" id="PF05970">
    <property type="entry name" value="PIF1"/>
    <property type="match status" value="1"/>
</dbReference>
<dbReference type="GO" id="GO:0006281">
    <property type="term" value="P:DNA repair"/>
    <property type="evidence" value="ECO:0007669"/>
    <property type="project" value="InterPro"/>
</dbReference>
<evidence type="ECO:0000313" key="12">
    <source>
        <dbReference type="Proteomes" id="UP000178510"/>
    </source>
</evidence>
<evidence type="ECO:0000256" key="5">
    <source>
        <dbReference type="ARBA" id="ARBA00022840"/>
    </source>
</evidence>
<evidence type="ECO:0000256" key="6">
    <source>
        <dbReference type="ARBA" id="ARBA00023125"/>
    </source>
</evidence>
<evidence type="ECO:0000259" key="10">
    <source>
        <dbReference type="SMART" id="SM00382"/>
    </source>
</evidence>
<dbReference type="InterPro" id="IPR051055">
    <property type="entry name" value="PIF1_helicase"/>
</dbReference>
<dbReference type="InterPro" id="IPR010285">
    <property type="entry name" value="DNA_helicase_pif1-like_DEAD"/>
</dbReference>
<evidence type="ECO:0000256" key="9">
    <source>
        <dbReference type="SAM" id="MobiDB-lite"/>
    </source>
</evidence>
<gene>
    <name evidence="11" type="ORF">A3J58_02475</name>
</gene>
<evidence type="ECO:0000313" key="11">
    <source>
        <dbReference type="EMBL" id="OHA04095.1"/>
    </source>
</evidence>
<dbReference type="SMART" id="SM00382">
    <property type="entry name" value="AAA"/>
    <property type="match status" value="1"/>
</dbReference>
<dbReference type="CDD" id="cd18037">
    <property type="entry name" value="DEXSc_Pif1_like"/>
    <property type="match status" value="1"/>
</dbReference>
<dbReference type="STRING" id="1802274.A3J58_02475"/>
<dbReference type="Gene3D" id="3.40.50.300">
    <property type="entry name" value="P-loop containing nucleotide triphosphate hydrolases"/>
    <property type="match status" value="2"/>
</dbReference>
<accession>A0A1G2KXB0</accession>
<dbReference type="GO" id="GO:0000723">
    <property type="term" value="P:telomere maintenance"/>
    <property type="evidence" value="ECO:0007669"/>
    <property type="project" value="InterPro"/>
</dbReference>
<evidence type="ECO:0000256" key="1">
    <source>
        <dbReference type="ARBA" id="ARBA00022741"/>
    </source>
</evidence>